<dbReference type="AlphaFoldDB" id="A0AAD7FC48"/>
<evidence type="ECO:0008006" key="3">
    <source>
        <dbReference type="Google" id="ProtNLM"/>
    </source>
</evidence>
<gene>
    <name evidence="1" type="ORF">FB45DRAFT_760684</name>
</gene>
<sequence>MPHFQKRIRFICSRAGSCDSKKYKKKHPNRQRKLGPKRIGCKCCLTVKTYPGVSTVLAKYVKEHNHPTNEANLPYVRMSKKTRELIAALARKKTSAQEILDSVHQGAYGDDDEVFSSLEDRLPAFRDEFVELRDVRRIIKQIEAEEIRLDSNDGRSTLRWVEKLRARGALLGFKSRTDTPPSGSGLDTDTFTLMVQTKWQQTMYEERGGGMLYIDATHNVTMYENLNLTTIIVRDEWGHGKQRTNKSSISLLNF</sequence>
<evidence type="ECO:0000313" key="2">
    <source>
        <dbReference type="Proteomes" id="UP001221142"/>
    </source>
</evidence>
<organism evidence="1 2">
    <name type="scientific">Roridomyces roridus</name>
    <dbReference type="NCBI Taxonomy" id="1738132"/>
    <lineage>
        <taxon>Eukaryota</taxon>
        <taxon>Fungi</taxon>
        <taxon>Dikarya</taxon>
        <taxon>Basidiomycota</taxon>
        <taxon>Agaricomycotina</taxon>
        <taxon>Agaricomycetes</taxon>
        <taxon>Agaricomycetidae</taxon>
        <taxon>Agaricales</taxon>
        <taxon>Marasmiineae</taxon>
        <taxon>Mycenaceae</taxon>
        <taxon>Roridomyces</taxon>
    </lineage>
</organism>
<comment type="caution">
    <text evidence="1">The sequence shown here is derived from an EMBL/GenBank/DDBJ whole genome shotgun (WGS) entry which is preliminary data.</text>
</comment>
<dbReference type="EMBL" id="JARKIF010000033">
    <property type="protein sequence ID" value="KAJ7611272.1"/>
    <property type="molecule type" value="Genomic_DNA"/>
</dbReference>
<accession>A0AAD7FC48</accession>
<proteinExistence type="predicted"/>
<evidence type="ECO:0000313" key="1">
    <source>
        <dbReference type="EMBL" id="KAJ7611272.1"/>
    </source>
</evidence>
<dbReference type="Proteomes" id="UP001221142">
    <property type="component" value="Unassembled WGS sequence"/>
</dbReference>
<reference evidence="1" key="1">
    <citation type="submission" date="2023-03" db="EMBL/GenBank/DDBJ databases">
        <title>Massive genome expansion in bonnet fungi (Mycena s.s.) driven by repeated elements and novel gene families across ecological guilds.</title>
        <authorList>
            <consortium name="Lawrence Berkeley National Laboratory"/>
            <person name="Harder C.B."/>
            <person name="Miyauchi S."/>
            <person name="Viragh M."/>
            <person name="Kuo A."/>
            <person name="Thoen E."/>
            <person name="Andreopoulos B."/>
            <person name="Lu D."/>
            <person name="Skrede I."/>
            <person name="Drula E."/>
            <person name="Henrissat B."/>
            <person name="Morin E."/>
            <person name="Kohler A."/>
            <person name="Barry K."/>
            <person name="LaButti K."/>
            <person name="Morin E."/>
            <person name="Salamov A."/>
            <person name="Lipzen A."/>
            <person name="Mereny Z."/>
            <person name="Hegedus B."/>
            <person name="Baldrian P."/>
            <person name="Stursova M."/>
            <person name="Weitz H."/>
            <person name="Taylor A."/>
            <person name="Grigoriev I.V."/>
            <person name="Nagy L.G."/>
            <person name="Martin F."/>
            <person name="Kauserud H."/>
        </authorList>
    </citation>
    <scope>NUCLEOTIDE SEQUENCE</scope>
    <source>
        <strain evidence="1">9284</strain>
    </source>
</reference>
<name>A0AAD7FC48_9AGAR</name>
<protein>
    <recommendedName>
        <fullName evidence="3">FAR1 domain-containing protein</fullName>
    </recommendedName>
</protein>
<keyword evidence="2" id="KW-1185">Reference proteome</keyword>